<protein>
    <submittedName>
        <fullName evidence="1">Uncharacterized protein</fullName>
    </submittedName>
</protein>
<reference evidence="1 2" key="1">
    <citation type="submission" date="2019-07" db="EMBL/GenBank/DDBJ databases">
        <title>Whole genome shotgun sequence of Pseudonocardia sulfidoxydans NBRC 16205.</title>
        <authorList>
            <person name="Hosoyama A."/>
            <person name="Uohara A."/>
            <person name="Ohji S."/>
            <person name="Ichikawa N."/>
        </authorList>
    </citation>
    <scope>NUCLEOTIDE SEQUENCE [LARGE SCALE GENOMIC DNA]</scope>
    <source>
        <strain evidence="1 2">NBRC 16205</strain>
    </source>
</reference>
<name>A0A511DDF2_9PSEU</name>
<gene>
    <name evidence="1" type="ORF">PSU4_06580</name>
</gene>
<dbReference type="EMBL" id="BJVJ01000004">
    <property type="protein sequence ID" value="GEL21704.1"/>
    <property type="molecule type" value="Genomic_DNA"/>
</dbReference>
<sequence length="67" mass="6591">MTCTGCSGSGACDCCQGYGTTPDTYPGADDGTDCPACDTTGACPSCHGTTRPCTTPSAAPQEVLSCM</sequence>
<dbReference type="AlphaFoldDB" id="A0A511DDF2"/>
<keyword evidence="2" id="KW-1185">Reference proteome</keyword>
<dbReference type="Proteomes" id="UP000321685">
    <property type="component" value="Unassembled WGS sequence"/>
</dbReference>
<evidence type="ECO:0000313" key="2">
    <source>
        <dbReference type="Proteomes" id="UP000321685"/>
    </source>
</evidence>
<accession>A0A511DDF2</accession>
<proteinExistence type="predicted"/>
<organism evidence="1 2">
    <name type="scientific">Pseudonocardia sulfidoxydans NBRC 16205</name>
    <dbReference type="NCBI Taxonomy" id="1223511"/>
    <lineage>
        <taxon>Bacteria</taxon>
        <taxon>Bacillati</taxon>
        <taxon>Actinomycetota</taxon>
        <taxon>Actinomycetes</taxon>
        <taxon>Pseudonocardiales</taxon>
        <taxon>Pseudonocardiaceae</taxon>
        <taxon>Pseudonocardia</taxon>
    </lineage>
</organism>
<evidence type="ECO:0000313" key="1">
    <source>
        <dbReference type="EMBL" id="GEL21704.1"/>
    </source>
</evidence>
<comment type="caution">
    <text evidence="1">The sequence shown here is derived from an EMBL/GenBank/DDBJ whole genome shotgun (WGS) entry which is preliminary data.</text>
</comment>